<dbReference type="Pfam" id="PF13560">
    <property type="entry name" value="HTH_31"/>
    <property type="match status" value="1"/>
</dbReference>
<dbReference type="InterPro" id="IPR010982">
    <property type="entry name" value="Lambda_DNA-bd_dom_sf"/>
</dbReference>
<feature type="domain" description="HTH cro/C1-type" evidence="1">
    <location>
        <begin position="17"/>
        <end position="72"/>
    </location>
</feature>
<dbReference type="Proteomes" id="UP000263377">
    <property type="component" value="Unassembled WGS sequence"/>
</dbReference>
<dbReference type="CDD" id="cd00093">
    <property type="entry name" value="HTH_XRE"/>
    <property type="match status" value="1"/>
</dbReference>
<keyword evidence="3" id="KW-1185">Reference proteome</keyword>
<dbReference type="SUPFAM" id="SSF47413">
    <property type="entry name" value="lambda repressor-like DNA-binding domains"/>
    <property type="match status" value="1"/>
</dbReference>
<sequence length="281" mass="31677">MAVAVPAVRCRRIAAELRRLRELKNLSAEEVASKVDGVNLVKLSRYENARVQLKPDVVRALLDFYECDPELKEVLVEILRDKRRPGWMAGYEQLNPLYTDLIRLEETAVGNKSYESAYIPGLLQTRQYAHAIIASGVINKPSVEERVEVRINRQSVLTRSENPLKLWAVIHESALTMSAAPGVMADQLDKLLQFSQLPNVKVQIMPAMAPPHPGMTGPFALLEFRQRDLDLVLLSGMLSSDWVEDPGQVDIYRAAFDEIMATALSLDESRNLITQKRETLK</sequence>
<evidence type="ECO:0000313" key="2">
    <source>
        <dbReference type="EMBL" id="RGD59008.1"/>
    </source>
</evidence>
<dbReference type="SMART" id="SM00530">
    <property type="entry name" value="HTH_XRE"/>
    <property type="match status" value="1"/>
</dbReference>
<dbReference type="AlphaFoldDB" id="A0A372ZSX5"/>
<comment type="caution">
    <text evidence="2">The sequence shown here is derived from an EMBL/GenBank/DDBJ whole genome shotgun (WGS) entry which is preliminary data.</text>
</comment>
<evidence type="ECO:0000313" key="3">
    <source>
        <dbReference type="Proteomes" id="UP000263377"/>
    </source>
</evidence>
<dbReference type="EMBL" id="QVIG01000001">
    <property type="protein sequence ID" value="RGD59008.1"/>
    <property type="molecule type" value="Genomic_DNA"/>
</dbReference>
<evidence type="ECO:0000259" key="1">
    <source>
        <dbReference type="PROSITE" id="PS50943"/>
    </source>
</evidence>
<dbReference type="InterPro" id="IPR043917">
    <property type="entry name" value="DUF5753"/>
</dbReference>
<dbReference type="Pfam" id="PF19054">
    <property type="entry name" value="DUF5753"/>
    <property type="match status" value="1"/>
</dbReference>
<dbReference type="RefSeq" id="WP_117487374.1">
    <property type="nucleotide sequence ID" value="NZ_QVIG01000001.1"/>
</dbReference>
<name>A0A372ZSX5_9ACTN</name>
<dbReference type="Gene3D" id="1.10.260.40">
    <property type="entry name" value="lambda repressor-like DNA-binding domains"/>
    <property type="match status" value="1"/>
</dbReference>
<protein>
    <submittedName>
        <fullName evidence="2">XRE family transcriptional regulator</fullName>
    </submittedName>
</protein>
<accession>A0A372ZSX5</accession>
<dbReference type="InterPro" id="IPR001387">
    <property type="entry name" value="Cro/C1-type_HTH"/>
</dbReference>
<dbReference type="PROSITE" id="PS50943">
    <property type="entry name" value="HTH_CROC1"/>
    <property type="match status" value="1"/>
</dbReference>
<reference evidence="2 3" key="1">
    <citation type="submission" date="2018-08" db="EMBL/GenBank/DDBJ databases">
        <title>Diversity &amp; Physiological Properties of Lignin-Decomposing Actinobacteria from Soil.</title>
        <authorList>
            <person name="Roh S.G."/>
            <person name="Kim S.B."/>
        </authorList>
    </citation>
    <scope>NUCLEOTIDE SEQUENCE [LARGE SCALE GENOMIC DNA]</scope>
    <source>
        <strain evidence="2 3">MMS17-GH009</strain>
    </source>
</reference>
<organism evidence="2 3">
    <name type="scientific">Kitasatospora xanthocidica</name>
    <dbReference type="NCBI Taxonomy" id="83382"/>
    <lineage>
        <taxon>Bacteria</taxon>
        <taxon>Bacillati</taxon>
        <taxon>Actinomycetota</taxon>
        <taxon>Actinomycetes</taxon>
        <taxon>Kitasatosporales</taxon>
        <taxon>Streptomycetaceae</taxon>
        <taxon>Kitasatospora</taxon>
    </lineage>
</organism>
<gene>
    <name evidence="2" type="ORF">DR950_15575</name>
</gene>
<dbReference type="GO" id="GO:0003677">
    <property type="term" value="F:DNA binding"/>
    <property type="evidence" value="ECO:0007669"/>
    <property type="project" value="InterPro"/>
</dbReference>
<proteinExistence type="predicted"/>